<feature type="transmembrane region" description="Helical" evidence="1">
    <location>
        <begin position="66"/>
        <end position="87"/>
    </location>
</feature>
<accession>A0A7W9PL99</accession>
<protein>
    <submittedName>
        <fullName evidence="2">Uncharacterized protein</fullName>
    </submittedName>
</protein>
<keyword evidence="1" id="KW-1133">Transmembrane helix</keyword>
<comment type="caution">
    <text evidence="2">The sequence shown here is derived from an EMBL/GenBank/DDBJ whole genome shotgun (WGS) entry which is preliminary data.</text>
</comment>
<dbReference type="EMBL" id="JACHIT010000002">
    <property type="protein sequence ID" value="MBB5918245.1"/>
    <property type="molecule type" value="Genomic_DNA"/>
</dbReference>
<dbReference type="AlphaFoldDB" id="A0A7W9PL99"/>
<feature type="transmembrane region" description="Helical" evidence="1">
    <location>
        <begin position="107"/>
        <end position="126"/>
    </location>
</feature>
<keyword evidence="1" id="KW-0472">Membrane</keyword>
<feature type="transmembrane region" description="Helical" evidence="1">
    <location>
        <begin position="37"/>
        <end position="59"/>
    </location>
</feature>
<dbReference type="RefSeq" id="WP_051161217.1">
    <property type="nucleotide sequence ID" value="NZ_JACHIT010000002.1"/>
</dbReference>
<gene>
    <name evidence="2" type="ORF">BJY24_007157</name>
</gene>
<proteinExistence type="predicted"/>
<reference evidence="2 3" key="1">
    <citation type="submission" date="2020-08" db="EMBL/GenBank/DDBJ databases">
        <title>Sequencing the genomes of 1000 actinobacteria strains.</title>
        <authorList>
            <person name="Klenk H.-P."/>
        </authorList>
    </citation>
    <scope>NUCLEOTIDE SEQUENCE [LARGE SCALE GENOMIC DNA]</scope>
    <source>
        <strain evidence="2 3">DSM 43582</strain>
    </source>
</reference>
<keyword evidence="1" id="KW-0812">Transmembrane</keyword>
<name>A0A7W9PL99_9NOCA</name>
<evidence type="ECO:0000313" key="3">
    <source>
        <dbReference type="Proteomes" id="UP000540412"/>
    </source>
</evidence>
<evidence type="ECO:0000256" key="1">
    <source>
        <dbReference type="SAM" id="Phobius"/>
    </source>
</evidence>
<dbReference type="Proteomes" id="UP000540412">
    <property type="component" value="Unassembled WGS sequence"/>
</dbReference>
<organism evidence="2 3">
    <name type="scientific">Nocardia transvalensis</name>
    <dbReference type="NCBI Taxonomy" id="37333"/>
    <lineage>
        <taxon>Bacteria</taxon>
        <taxon>Bacillati</taxon>
        <taxon>Actinomycetota</taxon>
        <taxon>Actinomycetes</taxon>
        <taxon>Mycobacteriales</taxon>
        <taxon>Nocardiaceae</taxon>
        <taxon>Nocardia</taxon>
    </lineage>
</organism>
<evidence type="ECO:0000313" key="2">
    <source>
        <dbReference type="EMBL" id="MBB5918245.1"/>
    </source>
</evidence>
<keyword evidence="3" id="KW-1185">Reference proteome</keyword>
<sequence>MIAIRVLLALGGIWLAWYGIGLLLDQNPADLMSIARWFAGGIVLHDAILAPLCAAVALLARRLLPAPWWASVAWGGLCTATLLLISIPVLQRSGENPANPSVLDRNYHAGLLIAVAVVWVFVALDITRRYARTRPIATPAPDRGGPRNPGTAG</sequence>